<evidence type="ECO:0000259" key="3">
    <source>
        <dbReference type="PROSITE" id="PS50853"/>
    </source>
</evidence>
<feature type="compositionally biased region" description="Polar residues" evidence="2">
    <location>
        <begin position="112"/>
        <end position="129"/>
    </location>
</feature>
<dbReference type="InterPro" id="IPR036278">
    <property type="entry name" value="Sialidase_sf"/>
</dbReference>
<evidence type="ECO:0000256" key="1">
    <source>
        <dbReference type="ARBA" id="ARBA00022737"/>
    </source>
</evidence>
<organism evidence="4 5">
    <name type="scientific">Flavisolibacter ginsenosidimutans</name>
    <dbReference type="NCBI Taxonomy" id="661481"/>
    <lineage>
        <taxon>Bacteria</taxon>
        <taxon>Pseudomonadati</taxon>
        <taxon>Bacteroidota</taxon>
        <taxon>Chitinophagia</taxon>
        <taxon>Chitinophagales</taxon>
        <taxon>Chitinophagaceae</taxon>
        <taxon>Flavisolibacter</taxon>
    </lineage>
</organism>
<dbReference type="SUPFAM" id="SSF110296">
    <property type="entry name" value="Oligoxyloglucan reducing end-specific cellobiohydrolase"/>
    <property type="match status" value="1"/>
</dbReference>
<dbReference type="InterPro" id="IPR026444">
    <property type="entry name" value="Secre_tail"/>
</dbReference>
<dbReference type="InterPro" id="IPR007280">
    <property type="entry name" value="Peptidase_C_arc/bac"/>
</dbReference>
<accession>A0A5B8UP82</accession>
<dbReference type="InterPro" id="IPR015943">
    <property type="entry name" value="WD40/YVTN_repeat-like_dom_sf"/>
</dbReference>
<dbReference type="OrthoDB" id="9757947at2"/>
<evidence type="ECO:0000313" key="4">
    <source>
        <dbReference type="EMBL" id="QEC57765.1"/>
    </source>
</evidence>
<dbReference type="Gene3D" id="2.60.120.380">
    <property type="match status" value="1"/>
</dbReference>
<dbReference type="NCBIfam" id="TIGR04183">
    <property type="entry name" value="Por_Secre_tail"/>
    <property type="match status" value="1"/>
</dbReference>
<dbReference type="SUPFAM" id="SSF89260">
    <property type="entry name" value="Collagen-binding domain"/>
    <property type="match status" value="1"/>
</dbReference>
<dbReference type="SUPFAM" id="SSF49265">
    <property type="entry name" value="Fibronectin type III"/>
    <property type="match status" value="1"/>
</dbReference>
<keyword evidence="1" id="KW-0677">Repeat</keyword>
<dbReference type="SMART" id="SM00060">
    <property type="entry name" value="FN3"/>
    <property type="match status" value="2"/>
</dbReference>
<dbReference type="Pfam" id="PF00041">
    <property type="entry name" value="fn3"/>
    <property type="match status" value="2"/>
</dbReference>
<name>A0A5B8UP82_9BACT</name>
<dbReference type="KEGG" id="fgg:FSB75_18265"/>
<feature type="domain" description="Fibronectin type-III" evidence="3">
    <location>
        <begin position="877"/>
        <end position="969"/>
    </location>
</feature>
<dbReference type="InterPro" id="IPR036116">
    <property type="entry name" value="FN3_sf"/>
</dbReference>
<sequence length="1178" mass="125423">MTRFLKRKNYIRCLLNKQTHTNFMKIPRIAGTILLACFALLSTAQVQRVTENQVGISRRLQQEIDEAKDPALGYVPQARLVQAYRTRQARLAQIQQTSRATLFNWTERGPNSDVTGPSNGNTRPGNGKTSGRVRAIWEDLGDATGKTVWIGGIDGGLWKTNDITASPATWTPINDFFGNLAVSSICQDPTDPNIIYFGTGEKAINADAVRGAGIWRSADHGVTWDVMPGSSALWNVSKVVCDASGNLYVACNSLSNNQGLQRYTKATGVWDNITPSGLDPRVPDIELSSTGRLHVSCGYYNSASTSSGYRYTDNPATVTPTTWTSPVTTFSPVQYNVDLASSGTTVYALPSSSSFDVSTIYKSTDGGAHWSATGTTPAFTSGQAWYCMGIAVDPTNANNVIVGSLDCYKTTNGGSTWTKISEWVGTTGQYVHADQHIISWRSNSQVLIGSDGGVFYSPNAGTTISDRNAGLRIKQFYAVAVHPTSTDYFLAGAQDNGVHQLNSPGLSSSVEVTGGDGAFVHIDQNQPQYQWGSYVYNQYRRSTDGGNTWTSVNYSSSAGRFINPTDYDDAANVMYCSGNANTYLRWSNPQSGSTFTAVTMNGLNSGKVSAVKVSPYSSNTVFFGGGGSGITPSLIKATNANATPTFTSIIGSGMTTASANISSIELGTDEQNIIVAYSNYGINNLFVTNDGGATWSAIDGNLPDMPVRWAMFYPGSNTKAIIATETGVWQTEQINGAATVWDPETGFPNVRTDMLQYRASDGLLSAATHGRGLFTTILGAAPSCGTVTGLNASAITTNSATVGWTAVSGAVSYDVDYKLNSSSTWTNAATGTTNLSVNLTGLTENSLYDYRVRANCSSATGAYAQAQFTTSSTSCGTPSNLNASSITTTSATVGWSSVSGALNYDVDYKLNSSGTWINSVTGTTSLSVNLSGLTGNSLYDYRVRANCSSASSAYAQAQFTTAAIVTCPSTYDVSTNGTASGAAAIPLNTDIKGQINPSGDNDYYQFTITTAGTATITLTTLPADYDIRLYSSNGTSQLATSSNNGTANETISRNFSAGTYYVKVYGYKGAYNATSCYTLRVQLGTATAPELPAVNVGDLLVKVFPNPTRDKLSVYVIGDNTRKNLAVYDVTGRAVYAGQLNEMFTTLSLQKLKKGLYVVKISDQNGKVLYTEKILKDQ</sequence>
<evidence type="ECO:0000313" key="5">
    <source>
        <dbReference type="Proteomes" id="UP000321204"/>
    </source>
</evidence>
<protein>
    <submittedName>
        <fullName evidence="4">T9SS type A sorting domain-containing protein</fullName>
    </submittedName>
</protein>
<dbReference type="SUPFAM" id="SSF50939">
    <property type="entry name" value="Sialidases"/>
    <property type="match status" value="1"/>
</dbReference>
<proteinExistence type="predicted"/>
<reference evidence="4 5" key="1">
    <citation type="journal article" date="2015" name="Int. J. Syst. Evol. Microbiol.">
        <title>Flavisolibacter ginsenosidimutans sp. nov., with ginsenoside-converting activity isolated from soil used for cultivating ginseng.</title>
        <authorList>
            <person name="Zhao Y."/>
            <person name="Liu Q."/>
            <person name="Kang M.S."/>
            <person name="Jin F."/>
            <person name="Yu H."/>
            <person name="Im W.T."/>
        </authorList>
    </citation>
    <scope>NUCLEOTIDE SEQUENCE [LARGE SCALE GENOMIC DNA]</scope>
    <source>
        <strain evidence="4 5">Gsoil 636</strain>
    </source>
</reference>
<dbReference type="InterPro" id="IPR050991">
    <property type="entry name" value="ECM_Regulatory_Proteins"/>
</dbReference>
<keyword evidence="5" id="KW-1185">Reference proteome</keyword>
<dbReference type="EMBL" id="CP042433">
    <property type="protein sequence ID" value="QEC57765.1"/>
    <property type="molecule type" value="Genomic_DNA"/>
</dbReference>
<dbReference type="Pfam" id="PF18962">
    <property type="entry name" value="Por_Secre_tail"/>
    <property type="match status" value="1"/>
</dbReference>
<dbReference type="AlphaFoldDB" id="A0A5B8UP82"/>
<evidence type="ECO:0000256" key="2">
    <source>
        <dbReference type="SAM" id="MobiDB-lite"/>
    </source>
</evidence>
<feature type="domain" description="Fibronectin type-III" evidence="3">
    <location>
        <begin position="786"/>
        <end position="874"/>
    </location>
</feature>
<dbReference type="Proteomes" id="UP000321204">
    <property type="component" value="Chromosome"/>
</dbReference>
<dbReference type="PROSITE" id="PS50853">
    <property type="entry name" value="FN3"/>
    <property type="match status" value="2"/>
</dbReference>
<dbReference type="Gene3D" id="2.130.10.10">
    <property type="entry name" value="YVTN repeat-like/Quinoprotein amine dehydrogenase"/>
    <property type="match status" value="3"/>
</dbReference>
<dbReference type="PANTHER" id="PTHR46708">
    <property type="entry name" value="TENASCIN"/>
    <property type="match status" value="1"/>
</dbReference>
<feature type="region of interest" description="Disordered" evidence="2">
    <location>
        <begin position="106"/>
        <end position="130"/>
    </location>
</feature>
<dbReference type="CDD" id="cd00063">
    <property type="entry name" value="FN3"/>
    <property type="match status" value="2"/>
</dbReference>
<gene>
    <name evidence="4" type="ORF">FSB75_18265</name>
</gene>
<dbReference type="InterPro" id="IPR013783">
    <property type="entry name" value="Ig-like_fold"/>
</dbReference>
<dbReference type="Gene3D" id="2.60.40.10">
    <property type="entry name" value="Immunoglobulins"/>
    <property type="match status" value="2"/>
</dbReference>
<dbReference type="PANTHER" id="PTHR46708:SF2">
    <property type="entry name" value="FIBRONECTIN TYPE-III DOMAIN-CONTAINING PROTEIN"/>
    <property type="match status" value="1"/>
</dbReference>
<dbReference type="InterPro" id="IPR003961">
    <property type="entry name" value="FN3_dom"/>
</dbReference>
<dbReference type="Pfam" id="PF04151">
    <property type="entry name" value="PPC"/>
    <property type="match status" value="1"/>
</dbReference>